<dbReference type="AlphaFoldDB" id="A0A3P8S3F8"/>
<reference evidence="2 3" key="1">
    <citation type="submission" date="2018-03" db="EMBL/GenBank/DDBJ databases">
        <title>Finding Nemo's genes: A chromosome-scale reference assembly of the genome of the orange clownfish Amphiprion percula.</title>
        <authorList>
            <person name="Lehmann R."/>
        </authorList>
    </citation>
    <scope>NUCLEOTIDE SEQUENCE</scope>
</reference>
<keyword evidence="1" id="KW-1133">Transmembrane helix</keyword>
<evidence type="ECO:0000313" key="3">
    <source>
        <dbReference type="Proteomes" id="UP000265080"/>
    </source>
</evidence>
<proteinExistence type="predicted"/>
<dbReference type="GO" id="GO:0017064">
    <property type="term" value="F:fatty acid amide hydrolase activity"/>
    <property type="evidence" value="ECO:0007669"/>
    <property type="project" value="TreeGrafter"/>
</dbReference>
<dbReference type="SUPFAM" id="SSF75304">
    <property type="entry name" value="Amidase signature (AS) enzymes"/>
    <property type="match status" value="1"/>
</dbReference>
<dbReference type="GO" id="GO:0009062">
    <property type="term" value="P:fatty acid catabolic process"/>
    <property type="evidence" value="ECO:0007669"/>
    <property type="project" value="TreeGrafter"/>
</dbReference>
<dbReference type="Ensembl" id="ENSAPET00000006740.1">
    <property type="protein sequence ID" value="ENSAPEP00000006570.1"/>
    <property type="gene ID" value="ENSAPEG00000004600.1"/>
</dbReference>
<dbReference type="InterPro" id="IPR052096">
    <property type="entry name" value="Endocannabinoid_amidase"/>
</dbReference>
<dbReference type="PANTHER" id="PTHR45847:SF6">
    <property type="entry name" value="FATTY ACID AMIDE HYDROLASE"/>
    <property type="match status" value="1"/>
</dbReference>
<keyword evidence="1" id="KW-0812">Transmembrane</keyword>
<name>A0A3P8S3F8_AMPPE</name>
<dbReference type="GeneTree" id="ENSGT00940000163316"/>
<reference evidence="2" key="2">
    <citation type="submission" date="2025-08" db="UniProtKB">
        <authorList>
            <consortium name="Ensembl"/>
        </authorList>
    </citation>
    <scope>IDENTIFICATION</scope>
</reference>
<dbReference type="InterPro" id="IPR036928">
    <property type="entry name" value="AS_sf"/>
</dbReference>
<dbReference type="PANTHER" id="PTHR45847">
    <property type="entry name" value="FATTY ACID AMIDE HYDROLASE"/>
    <property type="match status" value="1"/>
</dbReference>
<reference evidence="2" key="3">
    <citation type="submission" date="2025-09" db="UniProtKB">
        <authorList>
            <consortium name="Ensembl"/>
        </authorList>
    </citation>
    <scope>IDENTIFICATION</scope>
</reference>
<feature type="transmembrane region" description="Helical" evidence="1">
    <location>
        <begin position="16"/>
        <end position="37"/>
    </location>
</feature>
<dbReference type="Gene3D" id="3.90.1300.10">
    <property type="entry name" value="Amidase signature (AS) domain"/>
    <property type="match status" value="1"/>
</dbReference>
<dbReference type="Proteomes" id="UP000265080">
    <property type="component" value="Chromosome 2"/>
</dbReference>
<sequence>MEYKKEVLQEAKMDCWTAALLTIVAGVGTLLLLRRVVSSHPEAKEKIQRARNRRTESLRRAEEAVIRYKQSHQTIDLAPILELPLSQLTKQLHEGSLDPKDVFYSYMEKTLAVHKKLNCCTEILLESLDQLETVGSNKEGLLYGVPVSIKDNCGYKVFVLMECGDWRRGSAGGGAVCRPAVAGGALSALHEGGGTTGQTEQKVKLLTVPNPQVEIKKAK</sequence>
<protein>
    <submittedName>
        <fullName evidence="2">Fatty acid amide hydrolase</fullName>
    </submittedName>
</protein>
<accession>A0A3P8S3F8</accession>
<evidence type="ECO:0000313" key="2">
    <source>
        <dbReference type="Ensembl" id="ENSAPEP00000006570.1"/>
    </source>
</evidence>
<evidence type="ECO:0000256" key="1">
    <source>
        <dbReference type="SAM" id="Phobius"/>
    </source>
</evidence>
<keyword evidence="1" id="KW-0472">Membrane</keyword>
<organism evidence="2 3">
    <name type="scientific">Amphiprion percula</name>
    <name type="common">Orange clownfish</name>
    <name type="synonym">Lutjanus percula</name>
    <dbReference type="NCBI Taxonomy" id="161767"/>
    <lineage>
        <taxon>Eukaryota</taxon>
        <taxon>Metazoa</taxon>
        <taxon>Chordata</taxon>
        <taxon>Craniata</taxon>
        <taxon>Vertebrata</taxon>
        <taxon>Euteleostomi</taxon>
        <taxon>Actinopterygii</taxon>
        <taxon>Neopterygii</taxon>
        <taxon>Teleostei</taxon>
        <taxon>Neoteleostei</taxon>
        <taxon>Acanthomorphata</taxon>
        <taxon>Ovalentaria</taxon>
        <taxon>Pomacentridae</taxon>
        <taxon>Amphiprion</taxon>
    </lineage>
</organism>
<dbReference type="GO" id="GO:0004040">
    <property type="term" value="F:amidase activity"/>
    <property type="evidence" value="ECO:0007669"/>
    <property type="project" value="TreeGrafter"/>
</dbReference>
<keyword evidence="3" id="KW-1185">Reference proteome</keyword>